<keyword evidence="2" id="KW-0479">Metal-binding</keyword>
<reference evidence="6" key="1">
    <citation type="journal article" date="2019" name="Int. J. Syst. Evol. Microbiol.">
        <title>The Global Catalogue of Microorganisms (GCM) 10K type strain sequencing project: providing services to taxonomists for standard genome sequencing and annotation.</title>
        <authorList>
            <consortium name="The Broad Institute Genomics Platform"/>
            <consortium name="The Broad Institute Genome Sequencing Center for Infectious Disease"/>
            <person name="Wu L."/>
            <person name="Ma J."/>
        </authorList>
    </citation>
    <scope>NUCLEOTIDE SEQUENCE [LARGE SCALE GENOMIC DNA]</scope>
    <source>
        <strain evidence="6">CGMCC 4.7393</strain>
    </source>
</reference>
<keyword evidence="6" id="KW-1185">Reference proteome</keyword>
<keyword evidence="1" id="KW-0597">Phosphoprotein</keyword>
<sequence>MVNRIYKISLILALSLISAGAAESQRKKSKVTVPEKPKLVVGIVVDQMRYDYLYRFWNKFSDKGFKRLVGEGFNFRNNHYNYIPTYTGPGHASIYTGTTPAIHGIVGNDWYNRITGQNIYCAEDKSVKTVGSGSNAGQMSPVNMIASTITDELRIASNLQSKVIGVSLKDRGSILPAGHAANGAYWYDGSNGAMITSTYYMQELPAWVQAFNNRKLADQYLSQPWTTLLPIEQYSESGPDDQSFEGTFRGEAKPVFPHNIPALRGTTFDLLRSIPAGNTFTKDFAIAAIQAENMGKGAATDFLALSFSTPDYIGHQYGPNAIEVQDNYLRLDQDIANLLTFLDGYIGKQNVLVFLTADHGAAHNPEHMKQLRIPAGNTLNSLMADSLKKHLNQRFGTADWVSAFTNQQVYLNHQLIESKKVSLVEMQEETARFMHRFPGVLRTMTADALMKSHWSRGLGMLMENGYMPYRSGDVLVALEPGWYAKYSNAPVKGTTHGSPWAYDTHIPLLWYGWQIPVGESHVRTEIIDIAPSLAAFLRIQEPNGNMGRPLTEYIWK</sequence>
<dbReference type="InterPro" id="IPR002591">
    <property type="entry name" value="Phosphodiest/P_Trfase"/>
</dbReference>
<evidence type="ECO:0000256" key="3">
    <source>
        <dbReference type="ARBA" id="ARBA00022729"/>
    </source>
</evidence>
<gene>
    <name evidence="5" type="primary">pafA</name>
    <name evidence="5" type="ORF">ACFQHR_01635</name>
</gene>
<dbReference type="EC" id="3.1.3.1" evidence="5"/>
<dbReference type="PANTHER" id="PTHR10151">
    <property type="entry name" value="ECTONUCLEOTIDE PYROPHOSPHATASE/PHOSPHODIESTERASE"/>
    <property type="match status" value="1"/>
</dbReference>
<protein>
    <submittedName>
        <fullName evidence="5">Alkaline phosphatase PafA</fullName>
        <ecNumber evidence="5">3.1.3.1</ecNumber>
    </submittedName>
</protein>
<keyword evidence="5" id="KW-0378">Hydrolase</keyword>
<evidence type="ECO:0000256" key="2">
    <source>
        <dbReference type="ARBA" id="ARBA00022723"/>
    </source>
</evidence>
<evidence type="ECO:0000313" key="6">
    <source>
        <dbReference type="Proteomes" id="UP001596405"/>
    </source>
</evidence>
<proteinExistence type="predicted"/>
<dbReference type="PIRSF" id="PIRSF031924">
    <property type="entry name" value="Pi-irrepressible_AP"/>
    <property type="match status" value="1"/>
</dbReference>
<dbReference type="EMBL" id="JBHSYQ010000003">
    <property type="protein sequence ID" value="MFC6996301.1"/>
    <property type="molecule type" value="Genomic_DNA"/>
</dbReference>
<keyword evidence="3 4" id="KW-0732">Signal</keyword>
<dbReference type="InterPro" id="IPR026263">
    <property type="entry name" value="Alkaline_phosphatase_prok"/>
</dbReference>
<organism evidence="5 6">
    <name type="scientific">Rufibacter roseus</name>
    <dbReference type="NCBI Taxonomy" id="1567108"/>
    <lineage>
        <taxon>Bacteria</taxon>
        <taxon>Pseudomonadati</taxon>
        <taxon>Bacteroidota</taxon>
        <taxon>Cytophagia</taxon>
        <taxon>Cytophagales</taxon>
        <taxon>Hymenobacteraceae</taxon>
        <taxon>Rufibacter</taxon>
    </lineage>
</organism>
<feature type="signal peptide" evidence="4">
    <location>
        <begin position="1"/>
        <end position="21"/>
    </location>
</feature>
<dbReference type="Gene3D" id="3.30.1360.150">
    <property type="match status" value="1"/>
</dbReference>
<accession>A0ABW2DHS8</accession>
<name>A0ABW2DHS8_9BACT</name>
<dbReference type="GO" id="GO:0004035">
    <property type="term" value="F:alkaline phosphatase activity"/>
    <property type="evidence" value="ECO:0007669"/>
    <property type="project" value="UniProtKB-EC"/>
</dbReference>
<dbReference type="CDD" id="cd16016">
    <property type="entry name" value="AP-SPAP"/>
    <property type="match status" value="1"/>
</dbReference>
<evidence type="ECO:0000256" key="1">
    <source>
        <dbReference type="ARBA" id="ARBA00022553"/>
    </source>
</evidence>
<dbReference type="NCBIfam" id="NF042991">
    <property type="entry name" value="alk_phos_PafA"/>
    <property type="match status" value="1"/>
</dbReference>
<dbReference type="Pfam" id="PF01663">
    <property type="entry name" value="Phosphodiest"/>
    <property type="match status" value="1"/>
</dbReference>
<dbReference type="SUPFAM" id="SSF53649">
    <property type="entry name" value="Alkaline phosphatase-like"/>
    <property type="match status" value="1"/>
</dbReference>
<dbReference type="PANTHER" id="PTHR10151:SF120">
    <property type="entry name" value="BIS(5'-ADENOSYL)-TRIPHOSPHATASE"/>
    <property type="match status" value="1"/>
</dbReference>
<feature type="chain" id="PRO_5045810943" evidence="4">
    <location>
        <begin position="22"/>
        <end position="556"/>
    </location>
</feature>
<dbReference type="Gene3D" id="3.40.720.10">
    <property type="entry name" value="Alkaline Phosphatase, subunit A"/>
    <property type="match status" value="1"/>
</dbReference>
<dbReference type="Proteomes" id="UP001596405">
    <property type="component" value="Unassembled WGS sequence"/>
</dbReference>
<dbReference type="InterPro" id="IPR017850">
    <property type="entry name" value="Alkaline_phosphatase_core_sf"/>
</dbReference>
<evidence type="ECO:0000256" key="4">
    <source>
        <dbReference type="SAM" id="SignalP"/>
    </source>
</evidence>
<comment type="caution">
    <text evidence="5">The sequence shown here is derived from an EMBL/GenBank/DDBJ whole genome shotgun (WGS) entry which is preliminary data.</text>
</comment>
<dbReference type="RefSeq" id="WP_066620000.1">
    <property type="nucleotide sequence ID" value="NZ_JBHSYQ010000003.1"/>
</dbReference>
<evidence type="ECO:0000313" key="5">
    <source>
        <dbReference type="EMBL" id="MFC6996301.1"/>
    </source>
</evidence>